<dbReference type="EMBL" id="BMMI01000008">
    <property type="protein sequence ID" value="GGL79275.1"/>
    <property type="molecule type" value="Genomic_DNA"/>
</dbReference>
<evidence type="ECO:0000313" key="4">
    <source>
        <dbReference type="Proteomes" id="UP000648663"/>
    </source>
</evidence>
<evidence type="ECO:0000259" key="2">
    <source>
        <dbReference type="Pfam" id="PF10708"/>
    </source>
</evidence>
<dbReference type="Pfam" id="PF10708">
    <property type="entry name" value="DUF2510"/>
    <property type="match status" value="1"/>
</dbReference>
<keyword evidence="4" id="KW-1185">Reference proteome</keyword>
<proteinExistence type="predicted"/>
<comment type="caution">
    <text evidence="3">The sequence shown here is derived from an EMBL/GenBank/DDBJ whole genome shotgun (WGS) entry which is preliminary data.</text>
</comment>
<evidence type="ECO:0000313" key="3">
    <source>
        <dbReference type="EMBL" id="GGL79275.1"/>
    </source>
</evidence>
<feature type="compositionally biased region" description="Low complexity" evidence="1">
    <location>
        <begin position="71"/>
        <end position="82"/>
    </location>
</feature>
<protein>
    <recommendedName>
        <fullName evidence="2">DUF2510 domain-containing protein</fullName>
    </recommendedName>
</protein>
<sequence length="110" mass="12337">MGLIRKSMSLTTGGIVNYRSKDERVAKYTKQTRNAARAQVAQNAMMLENQRKQIDAADHSNVREEVRDMRATAPAPAAAPPAGFYNDPKDPLVLRWFDGTQWTSMTKPLD</sequence>
<organism evidence="3 4">
    <name type="scientific">Modestobacter marinus</name>
    <dbReference type="NCBI Taxonomy" id="477641"/>
    <lineage>
        <taxon>Bacteria</taxon>
        <taxon>Bacillati</taxon>
        <taxon>Actinomycetota</taxon>
        <taxon>Actinomycetes</taxon>
        <taxon>Geodermatophilales</taxon>
        <taxon>Geodermatophilaceae</taxon>
        <taxon>Modestobacter</taxon>
    </lineage>
</organism>
<evidence type="ECO:0000256" key="1">
    <source>
        <dbReference type="SAM" id="MobiDB-lite"/>
    </source>
</evidence>
<feature type="region of interest" description="Disordered" evidence="1">
    <location>
        <begin position="54"/>
        <end position="87"/>
    </location>
</feature>
<accession>A0ABQ2G827</accession>
<feature type="compositionally biased region" description="Basic and acidic residues" evidence="1">
    <location>
        <begin position="54"/>
        <end position="70"/>
    </location>
</feature>
<feature type="domain" description="DUF2510" evidence="2">
    <location>
        <begin position="82"/>
        <end position="108"/>
    </location>
</feature>
<gene>
    <name evidence="3" type="ORF">GCM10011589_39280</name>
</gene>
<dbReference type="InterPro" id="IPR018929">
    <property type="entry name" value="DUF2510"/>
</dbReference>
<dbReference type="Proteomes" id="UP000648663">
    <property type="component" value="Unassembled WGS sequence"/>
</dbReference>
<reference evidence="4" key="1">
    <citation type="journal article" date="2019" name="Int. J. Syst. Evol. Microbiol.">
        <title>The Global Catalogue of Microorganisms (GCM) 10K type strain sequencing project: providing services to taxonomists for standard genome sequencing and annotation.</title>
        <authorList>
            <consortium name="The Broad Institute Genomics Platform"/>
            <consortium name="The Broad Institute Genome Sequencing Center for Infectious Disease"/>
            <person name="Wu L."/>
            <person name="Ma J."/>
        </authorList>
    </citation>
    <scope>NUCLEOTIDE SEQUENCE [LARGE SCALE GENOMIC DNA]</scope>
    <source>
        <strain evidence="4">CGMCC 4.5581</strain>
    </source>
</reference>
<name>A0ABQ2G827_9ACTN</name>